<reference evidence="1 2" key="1">
    <citation type="submission" date="2016-08" db="EMBL/GenBank/DDBJ databases">
        <title>A Parts List for Fungal Cellulosomes Revealed by Comparative Genomics.</title>
        <authorList>
            <consortium name="DOE Joint Genome Institute"/>
            <person name="Haitjema C.H."/>
            <person name="Gilmore S.P."/>
            <person name="Henske J.K."/>
            <person name="Solomon K.V."/>
            <person name="De Groot R."/>
            <person name="Kuo A."/>
            <person name="Mondo S.J."/>
            <person name="Salamov A.A."/>
            <person name="Labutti K."/>
            <person name="Zhao Z."/>
            <person name="Chiniquy J."/>
            <person name="Barry K."/>
            <person name="Brewer H.M."/>
            <person name="Purvine S.O."/>
            <person name="Wright A.T."/>
            <person name="Boxma B."/>
            <person name="Van Alen T."/>
            <person name="Hackstein J.H."/>
            <person name="Baker S.E."/>
            <person name="Grigoriev I.V."/>
            <person name="O'Malley M.A."/>
        </authorList>
    </citation>
    <scope>NUCLEOTIDE SEQUENCE [LARGE SCALE GENOMIC DNA]</scope>
    <source>
        <strain evidence="1 2">G1</strain>
    </source>
</reference>
<gene>
    <name evidence="1" type="ORF">LY90DRAFT_678447</name>
</gene>
<accession>A0A1Y1Z5X8</accession>
<keyword evidence="2" id="KW-1185">Reference proteome</keyword>
<proteinExistence type="predicted"/>
<name>A0A1Y1Z5X8_9FUNG</name>
<dbReference type="AlphaFoldDB" id="A0A1Y1Z5X8"/>
<dbReference type="EMBL" id="MCOG01000450">
    <property type="protein sequence ID" value="ORY05397.1"/>
    <property type="molecule type" value="Genomic_DNA"/>
</dbReference>
<evidence type="ECO:0000313" key="2">
    <source>
        <dbReference type="Proteomes" id="UP000193920"/>
    </source>
</evidence>
<sequence length="171" mass="19488">MVNNSYIEKGECSYSSNKNKHNWAEKGKDAENPSIIHKEYNSTSVTYDTFDKTFKLSHNKSLNNEDSVTKNINDDNYNNNIIATNEIIQDNVVDNNLSNNNSNCSNLYEKDFIPNGDKTPQDYFSINHDLSSDTNYINDNIISIISDQDVNMTDDMTGINNQSVLKTFFKS</sequence>
<dbReference type="Proteomes" id="UP000193920">
    <property type="component" value="Unassembled WGS sequence"/>
</dbReference>
<organism evidence="1 2">
    <name type="scientific">Neocallimastix californiae</name>
    <dbReference type="NCBI Taxonomy" id="1754190"/>
    <lineage>
        <taxon>Eukaryota</taxon>
        <taxon>Fungi</taxon>
        <taxon>Fungi incertae sedis</taxon>
        <taxon>Chytridiomycota</taxon>
        <taxon>Chytridiomycota incertae sedis</taxon>
        <taxon>Neocallimastigomycetes</taxon>
        <taxon>Neocallimastigales</taxon>
        <taxon>Neocallimastigaceae</taxon>
        <taxon>Neocallimastix</taxon>
    </lineage>
</organism>
<protein>
    <submittedName>
        <fullName evidence="1">Uncharacterized protein</fullName>
    </submittedName>
</protein>
<evidence type="ECO:0000313" key="1">
    <source>
        <dbReference type="EMBL" id="ORY05397.1"/>
    </source>
</evidence>
<comment type="caution">
    <text evidence="1">The sequence shown here is derived from an EMBL/GenBank/DDBJ whole genome shotgun (WGS) entry which is preliminary data.</text>
</comment>